<evidence type="ECO:0000313" key="1">
    <source>
        <dbReference type="EMBL" id="EFO79646.1"/>
    </source>
</evidence>
<reference evidence="1 2" key="1">
    <citation type="journal article" date="2011" name="J. Bacteriol.">
        <title>Draft genome sequence of the anoxygenic filamentous phototrophic bacterium Oscillochloris trichoides subsp. DG-6.</title>
        <authorList>
            <person name="Kuznetsov B.B."/>
            <person name="Ivanovsky R.N."/>
            <person name="Keppen O.I."/>
            <person name="Sukhacheva M.V."/>
            <person name="Bumazhkin B.K."/>
            <person name="Patutina E.O."/>
            <person name="Beletsky A.V."/>
            <person name="Mardanov A.V."/>
            <person name="Baslerov R.V."/>
            <person name="Panteleeva A.N."/>
            <person name="Kolganova T.V."/>
            <person name="Ravin N.V."/>
            <person name="Skryabin K.G."/>
        </authorList>
    </citation>
    <scope>NUCLEOTIDE SEQUENCE [LARGE SCALE GENOMIC DNA]</scope>
    <source>
        <strain evidence="1 2">DG-6</strain>
    </source>
</reference>
<keyword evidence="2" id="KW-1185">Reference proteome</keyword>
<sequence length="558" mass="63789">MTNIYGGPESTQKEQFPIAAWIWGHRLRTGQTWIEYMLEFLSILAGYDYQLGRGLRGGDADLAYSIPKRLGLRRFIFYDGHEKTRDSRDTRALHELCAELRRTMPTPNGHADTDIMEQVRSLLRSFSAIEEARSWYAKALFPVHEEFLLWEALRKGSTKKAYAASADDLELQQLDKSIDFRARNFFARGGEIYYLILSAGTEHDPALRSRIGERLRHLLTNHNTTLGKIAHIIDRTWSDLVLSADHEGLIKGKLGWILDPQCALYRQIAEDLDTFLDNQLDSLECLELLAHLISFHILLYIYHRAHPASHPEGHAAGSCLEACRPELLIDVLGEQDGGIMRNQSARSLRQHEDWQLQQAHSFITQKISTWVNEYAGDPDLHAQLDAEIQHFFLASGRTIKETYQAAIPQVRATYDPATTDREALIQIYSQTVFQVLESEFRTNFLRVHRKIGRAIGMIAPHKGPQPRFVLGDTLLKTLIMAILPRDALPIPFGTLLERLYERYGIVIGPGEVSKAGLLERLRINEEYYTRNRDALRDRMLRAGLLQHYSDATALVHRS</sequence>
<dbReference type="HOGENOM" id="CLU_506142_0_0_0"/>
<dbReference type="Proteomes" id="UP000054010">
    <property type="component" value="Unassembled WGS sequence"/>
</dbReference>
<proteinExistence type="predicted"/>
<dbReference type="STRING" id="765420.OSCT_2510"/>
<organism evidence="1 2">
    <name type="scientific">Oscillochloris trichoides DG-6</name>
    <dbReference type="NCBI Taxonomy" id="765420"/>
    <lineage>
        <taxon>Bacteria</taxon>
        <taxon>Bacillati</taxon>
        <taxon>Chloroflexota</taxon>
        <taxon>Chloroflexia</taxon>
        <taxon>Chloroflexales</taxon>
        <taxon>Chloroflexineae</taxon>
        <taxon>Oscillochloridaceae</taxon>
        <taxon>Oscillochloris</taxon>
    </lineage>
</organism>
<dbReference type="AlphaFoldDB" id="E1IGQ9"/>
<comment type="caution">
    <text evidence="1">The sequence shown here is derived from an EMBL/GenBank/DDBJ whole genome shotgun (WGS) entry which is preliminary data.</text>
</comment>
<dbReference type="EMBL" id="ADVR01000110">
    <property type="protein sequence ID" value="EFO79646.1"/>
    <property type="molecule type" value="Genomic_DNA"/>
</dbReference>
<protein>
    <submittedName>
        <fullName evidence="1">Uncharacterized protein</fullName>
    </submittedName>
</protein>
<name>E1IGQ9_9CHLR</name>
<evidence type="ECO:0000313" key="2">
    <source>
        <dbReference type="Proteomes" id="UP000054010"/>
    </source>
</evidence>
<dbReference type="eggNOG" id="ENOG502Z7UM">
    <property type="taxonomic scope" value="Bacteria"/>
</dbReference>
<dbReference type="OrthoDB" id="1550253at2"/>
<accession>E1IGQ9</accession>
<gene>
    <name evidence="1" type="ORF">OSCT_2510</name>
</gene>